<dbReference type="RefSeq" id="XP_040686555.1">
    <property type="nucleotide sequence ID" value="XM_040831207.1"/>
</dbReference>
<gene>
    <name evidence="1" type="ORF">ASPWEDRAFT_174315</name>
</gene>
<dbReference type="AlphaFoldDB" id="A0A1L9RDB9"/>
<reference evidence="2" key="1">
    <citation type="journal article" date="2017" name="Genome Biol.">
        <title>Comparative genomics reveals high biological diversity and specific adaptations in the industrially and medically important fungal genus Aspergillus.</title>
        <authorList>
            <person name="de Vries R.P."/>
            <person name="Riley R."/>
            <person name="Wiebenga A."/>
            <person name="Aguilar-Osorio G."/>
            <person name="Amillis S."/>
            <person name="Uchima C.A."/>
            <person name="Anderluh G."/>
            <person name="Asadollahi M."/>
            <person name="Askin M."/>
            <person name="Barry K."/>
            <person name="Battaglia E."/>
            <person name="Bayram O."/>
            <person name="Benocci T."/>
            <person name="Braus-Stromeyer S.A."/>
            <person name="Caldana C."/>
            <person name="Canovas D."/>
            <person name="Cerqueira G.C."/>
            <person name="Chen F."/>
            <person name="Chen W."/>
            <person name="Choi C."/>
            <person name="Clum A."/>
            <person name="Dos Santos R.A."/>
            <person name="Damasio A.R."/>
            <person name="Diallinas G."/>
            <person name="Emri T."/>
            <person name="Fekete E."/>
            <person name="Flipphi M."/>
            <person name="Freyberg S."/>
            <person name="Gallo A."/>
            <person name="Gournas C."/>
            <person name="Habgood R."/>
            <person name="Hainaut M."/>
            <person name="Harispe M.L."/>
            <person name="Henrissat B."/>
            <person name="Hilden K.S."/>
            <person name="Hope R."/>
            <person name="Hossain A."/>
            <person name="Karabika E."/>
            <person name="Karaffa L."/>
            <person name="Karanyi Z."/>
            <person name="Krasevec N."/>
            <person name="Kuo A."/>
            <person name="Kusch H."/>
            <person name="LaButti K."/>
            <person name="Lagendijk E.L."/>
            <person name="Lapidus A."/>
            <person name="Levasseur A."/>
            <person name="Lindquist E."/>
            <person name="Lipzen A."/>
            <person name="Logrieco A.F."/>
            <person name="MacCabe A."/>
            <person name="Maekelae M.R."/>
            <person name="Malavazi I."/>
            <person name="Melin P."/>
            <person name="Meyer V."/>
            <person name="Mielnichuk N."/>
            <person name="Miskei M."/>
            <person name="Molnar A.P."/>
            <person name="Mule G."/>
            <person name="Ngan C.Y."/>
            <person name="Orejas M."/>
            <person name="Orosz E."/>
            <person name="Ouedraogo J.P."/>
            <person name="Overkamp K.M."/>
            <person name="Park H.-S."/>
            <person name="Perrone G."/>
            <person name="Piumi F."/>
            <person name="Punt P.J."/>
            <person name="Ram A.F."/>
            <person name="Ramon A."/>
            <person name="Rauscher S."/>
            <person name="Record E."/>
            <person name="Riano-Pachon D.M."/>
            <person name="Robert V."/>
            <person name="Roehrig J."/>
            <person name="Ruller R."/>
            <person name="Salamov A."/>
            <person name="Salih N.S."/>
            <person name="Samson R.A."/>
            <person name="Sandor E."/>
            <person name="Sanguinetti M."/>
            <person name="Schuetze T."/>
            <person name="Sepcic K."/>
            <person name="Shelest E."/>
            <person name="Sherlock G."/>
            <person name="Sophianopoulou V."/>
            <person name="Squina F.M."/>
            <person name="Sun H."/>
            <person name="Susca A."/>
            <person name="Todd R.B."/>
            <person name="Tsang A."/>
            <person name="Unkles S.E."/>
            <person name="van de Wiele N."/>
            <person name="van Rossen-Uffink D."/>
            <person name="Oliveira J.V."/>
            <person name="Vesth T.C."/>
            <person name="Visser J."/>
            <person name="Yu J.-H."/>
            <person name="Zhou M."/>
            <person name="Andersen M.R."/>
            <person name="Archer D.B."/>
            <person name="Baker S.E."/>
            <person name="Benoit I."/>
            <person name="Brakhage A.A."/>
            <person name="Braus G.H."/>
            <person name="Fischer R."/>
            <person name="Frisvad J.C."/>
            <person name="Goldman G.H."/>
            <person name="Houbraken J."/>
            <person name="Oakley B."/>
            <person name="Pocsi I."/>
            <person name="Scazzocchio C."/>
            <person name="Seiboth B."/>
            <person name="vanKuyk P.A."/>
            <person name="Wortman J."/>
            <person name="Dyer P.S."/>
            <person name="Grigoriev I.V."/>
        </authorList>
    </citation>
    <scope>NUCLEOTIDE SEQUENCE [LARGE SCALE GENOMIC DNA]</scope>
    <source>
        <strain evidence="2">DTO 134E9</strain>
    </source>
</reference>
<proteinExistence type="predicted"/>
<keyword evidence="2" id="KW-1185">Reference proteome</keyword>
<sequence length="299" mass="33088">MSLNLTSRDLIPNARSEWVLDHVILWGLSPGDAQKEAGVRRLFISTIGGANQREGSQSWSKRAQVEVIKYLLAELYRFQDEHGYRISPEDSVGFRSHEVQEYIGKVVADQESLNGPNSAWCLLLWLGFNAKKTNGRMIVGLNHWRSHISSLPWLSGRLSVLALIMRDTPQRSMAFSGIHGVVETAGLLYQQHHRQHHNLRHLVPKVPVITRSHGPAGPVVPVVPVVLAVVEIAVEIVAEAAESAAAPLLVDSITLIRRMFNSPAVLYIYSSKLAMVQLPLPNPNELTSNPDSISVMGQN</sequence>
<name>A0A1L9RDB9_ASPWE</name>
<organism evidence="1 2">
    <name type="scientific">Aspergillus wentii DTO 134E9</name>
    <dbReference type="NCBI Taxonomy" id="1073089"/>
    <lineage>
        <taxon>Eukaryota</taxon>
        <taxon>Fungi</taxon>
        <taxon>Dikarya</taxon>
        <taxon>Ascomycota</taxon>
        <taxon>Pezizomycotina</taxon>
        <taxon>Eurotiomycetes</taxon>
        <taxon>Eurotiomycetidae</taxon>
        <taxon>Eurotiales</taxon>
        <taxon>Aspergillaceae</taxon>
        <taxon>Aspergillus</taxon>
        <taxon>Aspergillus subgen. Cremei</taxon>
    </lineage>
</organism>
<accession>A0A1L9RDB9</accession>
<dbReference type="GeneID" id="63747055"/>
<evidence type="ECO:0000313" key="1">
    <source>
        <dbReference type="EMBL" id="OJJ32878.1"/>
    </source>
</evidence>
<evidence type="ECO:0000313" key="2">
    <source>
        <dbReference type="Proteomes" id="UP000184383"/>
    </source>
</evidence>
<dbReference type="Proteomes" id="UP000184383">
    <property type="component" value="Unassembled WGS sequence"/>
</dbReference>
<protein>
    <submittedName>
        <fullName evidence="1">Uncharacterized protein</fullName>
    </submittedName>
</protein>
<dbReference type="EMBL" id="KV878214">
    <property type="protein sequence ID" value="OJJ32878.1"/>
    <property type="molecule type" value="Genomic_DNA"/>
</dbReference>
<dbReference type="VEuPathDB" id="FungiDB:ASPWEDRAFT_174315"/>